<gene>
    <name evidence="2" type="primary">obp8</name>
</gene>
<dbReference type="AlphaFoldDB" id="V5T8N7"/>
<reference evidence="2" key="1">
    <citation type="submission" date="2013-01" db="EMBL/GenBank/DDBJ databases">
        <title>Comparative analysis of odorant-binding protein and chemosensory protein genes in three rice planthoppers, Nilaparvata lugens (Stal), Laodelphax striatellus (Fallen) and Sogatella furcifera (Horvath).</title>
        <authorList>
            <person name="Zhou W."/>
            <person name="Qian P."/>
            <person name="Zhou X."/>
            <person name="Zhu Z."/>
        </authorList>
    </citation>
    <scope>NUCLEOTIDE SEQUENCE</scope>
</reference>
<dbReference type="Pfam" id="PF01395">
    <property type="entry name" value="PBP_GOBP"/>
    <property type="match status" value="1"/>
</dbReference>
<dbReference type="GO" id="GO:0005549">
    <property type="term" value="F:odorant binding"/>
    <property type="evidence" value="ECO:0007669"/>
    <property type="project" value="InterPro"/>
</dbReference>
<evidence type="ECO:0000313" key="3">
    <source>
        <dbReference type="EMBL" id="AHB59660.1"/>
    </source>
</evidence>
<dbReference type="Gene3D" id="1.10.238.20">
    <property type="entry name" value="Pheromone/general odorant binding protein domain"/>
    <property type="match status" value="1"/>
</dbReference>
<dbReference type="EMBL" id="KF732018">
    <property type="protein sequence ID" value="AHB59660.1"/>
    <property type="molecule type" value="mRNA"/>
</dbReference>
<organism evidence="3">
    <name type="scientific">Sogatella furcifera</name>
    <name type="common">White-backed planthopper</name>
    <dbReference type="NCBI Taxonomy" id="113103"/>
    <lineage>
        <taxon>Eukaryota</taxon>
        <taxon>Metazoa</taxon>
        <taxon>Ecdysozoa</taxon>
        <taxon>Arthropoda</taxon>
        <taxon>Hexapoda</taxon>
        <taxon>Insecta</taxon>
        <taxon>Pterygota</taxon>
        <taxon>Neoptera</taxon>
        <taxon>Paraneoptera</taxon>
        <taxon>Hemiptera</taxon>
        <taxon>Auchenorrhyncha</taxon>
        <taxon>Fulgoroidea</taxon>
        <taxon>Delphacidae</taxon>
        <taxon>Delphacinae</taxon>
        <taxon>Sogatella</taxon>
    </lineage>
</organism>
<feature type="chain" id="PRO_5007732119" evidence="1">
    <location>
        <begin position="21"/>
        <end position="165"/>
    </location>
</feature>
<accession>V5T8N7</accession>
<proteinExistence type="evidence at transcript level"/>
<dbReference type="EMBL" id="KC516733">
    <property type="protein sequence ID" value="AGZ04908.1"/>
    <property type="molecule type" value="mRNA"/>
</dbReference>
<evidence type="ECO:0000256" key="1">
    <source>
        <dbReference type="SAM" id="SignalP"/>
    </source>
</evidence>
<reference evidence="3" key="2">
    <citation type="journal article" date="2014" name="Comp. Biochem. Physiol. B, Biochem. Mol. Biol.">
        <title>Molecular characterization, expression profiling, and binding properties of odorant binding protein genes in the whitebacked planthopper, Sogatella furcifera.</title>
        <authorList>
            <person name="He M."/>
            <person name="He P."/>
        </authorList>
    </citation>
    <scope>NUCLEOTIDE SEQUENCE</scope>
</reference>
<name>V5T8N7_SOGFU</name>
<keyword evidence="1" id="KW-0732">Signal</keyword>
<evidence type="ECO:0000313" key="2">
    <source>
        <dbReference type="EMBL" id="AGZ04908.1"/>
    </source>
</evidence>
<feature type="signal peptide" evidence="1">
    <location>
        <begin position="1"/>
        <end position="20"/>
    </location>
</feature>
<sequence>MERTHVLIIAFAFIPFLSSAMQADFAMMQFPMQGTGTPMIQSIAGELKYCMDVNAEQNSDGLEDYLPLLFNEELPTSLGQKCFLTCLFNRFGLLKDGFLDAQTAKTLVETFYKDKHDEKTMANIAINVCRVSAVPDILNPCEIGFSLKSCFVDSNKKGKELRGKN</sequence>
<dbReference type="CDD" id="cd23992">
    <property type="entry name" value="PBP_GOBP"/>
    <property type="match status" value="1"/>
</dbReference>
<dbReference type="InterPro" id="IPR006170">
    <property type="entry name" value="PBP/GOBP"/>
</dbReference>
<dbReference type="SMR" id="V5T8N7"/>
<dbReference type="SUPFAM" id="SSF47565">
    <property type="entry name" value="Insect pheromone/odorant-binding proteins"/>
    <property type="match status" value="1"/>
</dbReference>
<protein>
    <submittedName>
        <fullName evidence="2">Odorant binding protein 8</fullName>
    </submittedName>
    <submittedName>
        <fullName evidence="3">Odorant-binding protein 9</fullName>
    </submittedName>
</protein>
<dbReference type="InterPro" id="IPR036728">
    <property type="entry name" value="PBP_GOBP_sf"/>
</dbReference>